<dbReference type="InterPro" id="IPR050892">
    <property type="entry name" value="ADP-ribose_metab_enzymes"/>
</dbReference>
<organism evidence="3 4">
    <name type="scientific">Lysobacter capsici AZ78</name>
    <dbReference type="NCBI Taxonomy" id="1444315"/>
    <lineage>
        <taxon>Bacteria</taxon>
        <taxon>Pseudomonadati</taxon>
        <taxon>Pseudomonadota</taxon>
        <taxon>Gammaproteobacteria</taxon>
        <taxon>Lysobacterales</taxon>
        <taxon>Lysobacteraceae</taxon>
        <taxon>Lysobacter</taxon>
    </lineage>
</organism>
<dbReference type="RefSeq" id="WP_036109685.1">
    <property type="nucleotide sequence ID" value="NZ_JAJA02000001.1"/>
</dbReference>
<feature type="domain" description="Macro" evidence="2">
    <location>
        <begin position="1"/>
        <end position="151"/>
    </location>
</feature>
<dbReference type="AlphaFoldDB" id="A0A108U6B5"/>
<name>A0A108U6B5_9GAMM</name>
<evidence type="ECO:0000313" key="3">
    <source>
        <dbReference type="EMBL" id="KWS03349.1"/>
    </source>
</evidence>
<gene>
    <name evidence="3" type="ORF">AZ78_0895</name>
</gene>
<dbReference type="InterPro" id="IPR002589">
    <property type="entry name" value="Macro_dom"/>
</dbReference>
<dbReference type="PANTHER" id="PTHR12521">
    <property type="entry name" value="PROTEIN C6ORF130"/>
    <property type="match status" value="1"/>
</dbReference>
<protein>
    <submittedName>
        <fullName evidence="3">Phage protein</fullName>
    </submittedName>
</protein>
<dbReference type="OrthoDB" id="9780211at2"/>
<dbReference type="Gene3D" id="3.40.220.10">
    <property type="entry name" value="Leucine Aminopeptidase, subunit E, domain 1"/>
    <property type="match status" value="1"/>
</dbReference>
<evidence type="ECO:0000313" key="4">
    <source>
        <dbReference type="Proteomes" id="UP000023435"/>
    </source>
</evidence>
<accession>A0A108U6B5</accession>
<dbReference type="Proteomes" id="UP000023435">
    <property type="component" value="Unassembled WGS sequence"/>
</dbReference>
<dbReference type="GO" id="GO:0140291">
    <property type="term" value="P:peptidyl-glutamate ADP-deribosylation"/>
    <property type="evidence" value="ECO:0007669"/>
    <property type="project" value="TreeGrafter"/>
</dbReference>
<dbReference type="PANTHER" id="PTHR12521:SF0">
    <property type="entry name" value="ADP-RIBOSE GLYCOHYDROLASE OARD1"/>
    <property type="match status" value="1"/>
</dbReference>
<evidence type="ECO:0000256" key="1">
    <source>
        <dbReference type="ARBA" id="ARBA00035885"/>
    </source>
</evidence>
<proteinExistence type="predicted"/>
<dbReference type="EMBL" id="JAJA02000001">
    <property type="protein sequence ID" value="KWS03349.1"/>
    <property type="molecule type" value="Genomic_DNA"/>
</dbReference>
<keyword evidence="4" id="KW-1185">Reference proteome</keyword>
<reference evidence="3 4" key="1">
    <citation type="journal article" date="2014" name="Genome Announc.">
        <title>Draft Genome Sequence of Lysobacter capsici AZ78, a Bacterium Antagonistic to Plant-Pathogenic Oomycetes.</title>
        <authorList>
            <person name="Puopolo G."/>
            <person name="Sonego P."/>
            <person name="Engelen K."/>
            <person name="Pertot I."/>
        </authorList>
    </citation>
    <scope>NUCLEOTIDE SEQUENCE [LARGE SCALE GENOMIC DNA]</scope>
    <source>
        <strain evidence="3 4">AZ78</strain>
    </source>
</reference>
<evidence type="ECO:0000259" key="2">
    <source>
        <dbReference type="PROSITE" id="PS51154"/>
    </source>
</evidence>
<comment type="caution">
    <text evidence="3">The sequence shown here is derived from an EMBL/GenBank/DDBJ whole genome shotgun (WGS) entry which is preliminary data.</text>
</comment>
<dbReference type="SMART" id="SM00506">
    <property type="entry name" value="A1pp"/>
    <property type="match status" value="1"/>
</dbReference>
<dbReference type="InterPro" id="IPR043472">
    <property type="entry name" value="Macro_dom-like"/>
</dbReference>
<comment type="catalytic activity">
    <reaction evidence="1">
        <text>an N-(ADP-alpha-D-ribosyl)-thymidine in DNA + H2O = a thymidine in DNA + ADP-D-ribose</text>
        <dbReference type="Rhea" id="RHEA:71655"/>
        <dbReference type="Rhea" id="RHEA-COMP:13556"/>
        <dbReference type="Rhea" id="RHEA-COMP:18051"/>
        <dbReference type="ChEBI" id="CHEBI:15377"/>
        <dbReference type="ChEBI" id="CHEBI:57967"/>
        <dbReference type="ChEBI" id="CHEBI:137386"/>
        <dbReference type="ChEBI" id="CHEBI:191199"/>
    </reaction>
    <physiologicalReaction direction="left-to-right" evidence="1">
        <dbReference type="Rhea" id="RHEA:71656"/>
    </physiologicalReaction>
</comment>
<dbReference type="PROSITE" id="PS51154">
    <property type="entry name" value="MACRO"/>
    <property type="match status" value="1"/>
</dbReference>
<sequence>MKIVKGDLLQLAADGHFDVIVQGCNCQCRMRRGIALSISERFPAARDADLRTEPGSRAKLGGYSQATVSENGHEFVVVNAYTQFDWQGEGVLADYDAIERAMRAIAREFHGRRIGYPLIGAGLARGDWGRISAIIDVALAGEDHTLVEFTG</sequence>
<dbReference type="SUPFAM" id="SSF52949">
    <property type="entry name" value="Macro domain-like"/>
    <property type="match status" value="1"/>
</dbReference>